<gene>
    <name evidence="5" type="ORF">SAMN05421877_102212</name>
</gene>
<feature type="domain" description="YCII-related" evidence="3">
    <location>
        <begin position="188"/>
        <end position="266"/>
    </location>
</feature>
<dbReference type="Pfam" id="PF19780">
    <property type="entry name" value="DUF6265"/>
    <property type="match status" value="1"/>
</dbReference>
<dbReference type="Pfam" id="PF03795">
    <property type="entry name" value="YCII"/>
    <property type="match status" value="1"/>
</dbReference>
<keyword evidence="6" id="KW-1185">Reference proteome</keyword>
<reference evidence="6" key="1">
    <citation type="submission" date="2016-10" db="EMBL/GenBank/DDBJ databases">
        <authorList>
            <person name="Varghese N."/>
            <person name="Submissions S."/>
        </authorList>
    </citation>
    <scope>NUCLEOTIDE SEQUENCE [LARGE SCALE GENOMIC DNA]</scope>
    <source>
        <strain evidence="6">DSM 22361</strain>
    </source>
</reference>
<feature type="domain" description="DUF6265" evidence="4">
    <location>
        <begin position="25"/>
        <end position="131"/>
    </location>
</feature>
<dbReference type="InterPro" id="IPR011008">
    <property type="entry name" value="Dimeric_a/b-barrel"/>
</dbReference>
<feature type="chain" id="PRO_5009285921" evidence="2">
    <location>
        <begin position="21"/>
        <end position="287"/>
    </location>
</feature>
<accession>A0A1H5U8P5</accession>
<dbReference type="InterPro" id="IPR046232">
    <property type="entry name" value="DUF6265"/>
</dbReference>
<evidence type="ECO:0000259" key="4">
    <source>
        <dbReference type="Pfam" id="PF19780"/>
    </source>
</evidence>
<keyword evidence="2" id="KW-0732">Signal</keyword>
<evidence type="ECO:0000313" key="6">
    <source>
        <dbReference type="Proteomes" id="UP000236731"/>
    </source>
</evidence>
<dbReference type="InterPro" id="IPR005545">
    <property type="entry name" value="YCII"/>
</dbReference>
<name>A0A1H5U8P5_9SPHI</name>
<evidence type="ECO:0000256" key="1">
    <source>
        <dbReference type="ARBA" id="ARBA00007689"/>
    </source>
</evidence>
<evidence type="ECO:0000313" key="5">
    <source>
        <dbReference type="EMBL" id="SEF71404.1"/>
    </source>
</evidence>
<sequence>MKLMLSAVAICLANALTAQVKIPEFLVGDWQQEQSKNTEHWDYINTNELKGFTYQQDANGQMQVQEYLQIALKDGKLVLSAQVLGQNKNQIVEFVGAMEGQTLVFRNEQHDFPKEIAYEQLNEKQMRVRIANEQKAHNLVYNRSNTLAQARALDPALTTYDEALAKELGADEYGMKSYFFVVLKTGDSKEQDKTIINEKFKGHMANIKRLVEEGKLIVAGPFQKNEDNYRGLFILNNLHTVEEVKEVLESDPAIHAGILSYSIYKWYGSAALPTYLPNAAKVSKSKF</sequence>
<proteinExistence type="inferred from homology"/>
<dbReference type="SUPFAM" id="SSF54909">
    <property type="entry name" value="Dimeric alpha+beta barrel"/>
    <property type="match status" value="1"/>
</dbReference>
<dbReference type="Proteomes" id="UP000236731">
    <property type="component" value="Unassembled WGS sequence"/>
</dbReference>
<protein>
    <submittedName>
        <fullName evidence="5">Uncharacterized conserved protein YciI, contains a putative active-site phosphohistidine</fullName>
    </submittedName>
</protein>
<dbReference type="AlphaFoldDB" id="A0A1H5U8P5"/>
<dbReference type="Gene3D" id="3.30.70.1060">
    <property type="entry name" value="Dimeric alpha+beta barrel"/>
    <property type="match status" value="1"/>
</dbReference>
<evidence type="ECO:0000256" key="2">
    <source>
        <dbReference type="SAM" id="SignalP"/>
    </source>
</evidence>
<evidence type="ECO:0000259" key="3">
    <source>
        <dbReference type="Pfam" id="PF03795"/>
    </source>
</evidence>
<feature type="signal peptide" evidence="2">
    <location>
        <begin position="1"/>
        <end position="20"/>
    </location>
</feature>
<comment type="similarity">
    <text evidence="1">Belongs to the YciI family.</text>
</comment>
<organism evidence="5 6">
    <name type="scientific">Sphingobacterium lactis</name>
    <dbReference type="NCBI Taxonomy" id="797291"/>
    <lineage>
        <taxon>Bacteria</taxon>
        <taxon>Pseudomonadati</taxon>
        <taxon>Bacteroidota</taxon>
        <taxon>Sphingobacteriia</taxon>
        <taxon>Sphingobacteriales</taxon>
        <taxon>Sphingobacteriaceae</taxon>
        <taxon>Sphingobacterium</taxon>
    </lineage>
</organism>
<dbReference type="EMBL" id="FNUT01000002">
    <property type="protein sequence ID" value="SEF71404.1"/>
    <property type="molecule type" value="Genomic_DNA"/>
</dbReference>
<dbReference type="RefSeq" id="WP_200818756.1">
    <property type="nucleotide sequence ID" value="NZ_CP049246.1"/>
</dbReference>